<reference evidence="1 2" key="1">
    <citation type="submission" date="2021-04" db="EMBL/GenBank/DDBJ databases">
        <authorList>
            <person name="Pira H."/>
            <person name="Risdian C."/>
            <person name="Wink J."/>
        </authorList>
    </citation>
    <scope>NUCLEOTIDE SEQUENCE [LARGE SCALE GENOMIC DNA]</scope>
    <source>
        <strain evidence="1 2">WH131</strain>
    </source>
</reference>
<evidence type="ECO:0000313" key="2">
    <source>
        <dbReference type="Proteomes" id="UP000699975"/>
    </source>
</evidence>
<accession>A0ABS6SR78</accession>
<keyword evidence="2" id="KW-1185">Reference proteome</keyword>
<proteinExistence type="predicted"/>
<dbReference type="RefSeq" id="WP_218317501.1">
    <property type="nucleotide sequence ID" value="NZ_JAGSPB010000002.1"/>
</dbReference>
<name>A0ABS6SR78_9SPHN</name>
<dbReference type="InterPro" id="IPR005331">
    <property type="entry name" value="Sulfotransferase"/>
</dbReference>
<dbReference type="Proteomes" id="UP000699975">
    <property type="component" value="Unassembled WGS sequence"/>
</dbReference>
<dbReference type="EMBL" id="JAGSPB010000002">
    <property type="protein sequence ID" value="MBV7266977.1"/>
    <property type="molecule type" value="Genomic_DNA"/>
</dbReference>
<evidence type="ECO:0000313" key="1">
    <source>
        <dbReference type="EMBL" id="MBV7266977.1"/>
    </source>
</evidence>
<organism evidence="1 2">
    <name type="scientific">Erythrobacter ani</name>
    <dbReference type="NCBI Taxonomy" id="2827235"/>
    <lineage>
        <taxon>Bacteria</taxon>
        <taxon>Pseudomonadati</taxon>
        <taxon>Pseudomonadota</taxon>
        <taxon>Alphaproteobacteria</taxon>
        <taxon>Sphingomonadales</taxon>
        <taxon>Erythrobacteraceae</taxon>
        <taxon>Erythrobacter/Porphyrobacter group</taxon>
        <taxon>Erythrobacter</taxon>
    </lineage>
</organism>
<gene>
    <name evidence="1" type="ORF">KCG45_12360</name>
</gene>
<dbReference type="Pfam" id="PF03567">
    <property type="entry name" value="Sulfotransfer_2"/>
    <property type="match status" value="1"/>
</dbReference>
<protein>
    <submittedName>
        <fullName evidence="1">Sulfotransferase family 2 domain-containing protein</fullName>
    </submittedName>
</protein>
<comment type="caution">
    <text evidence="1">The sequence shown here is derived from an EMBL/GenBank/DDBJ whole genome shotgun (WGS) entry which is preliminary data.</text>
</comment>
<sequence>MHASQLNAAGVGRLSDALRGLVIRKERHRARASYFGRAPMAFQRIVSNRVGKPVFTQANRRHRAIWIHIPKNAGTSLRTGLGFDDVGHQPIARYAAHDAAAVERYFKFAIVRNPWDRLQSAFRYLRRHPVGAAFDDAVFADRNLRQFADFEEFVLAMADDRAKRGVLDYTHFLPQLFWLTLPGEDGLKVDYVGRFENLGKVYSELSERFQTAGDLPDMNSQRVSNFRELYTPTMRDIVAEMYASDIAAFDYQFDEATRGPDNA</sequence>